<protein>
    <recommendedName>
        <fullName evidence="2">F-box domain-containing protein</fullName>
    </recommendedName>
</protein>
<name>A0A9N9R6F6_9NEOP</name>
<sequence>METIPKEEDKELDDSGCVQDVGPPSQQSDGELKEAELLDLSDDVLLLILKNCSPRDLKALGYTCPRLGRLIRDRTLWQRVDAREEPTGRARMRWLLAHALGSNTTELLLTGYAREAKGCLGHVDRKRKEIEDEIEMMNKKDDKEPQTPTASTSESSQAGSTDTVGSPVQMIREDPLTRLQRLYAQQLPRIDQNPFLADAYVITSTCMPNFSPIRPVVWAVR</sequence>
<organism evidence="3 4">
    <name type="scientific">Diatraea saccharalis</name>
    <name type="common">sugarcane borer</name>
    <dbReference type="NCBI Taxonomy" id="40085"/>
    <lineage>
        <taxon>Eukaryota</taxon>
        <taxon>Metazoa</taxon>
        <taxon>Ecdysozoa</taxon>
        <taxon>Arthropoda</taxon>
        <taxon>Hexapoda</taxon>
        <taxon>Insecta</taxon>
        <taxon>Pterygota</taxon>
        <taxon>Neoptera</taxon>
        <taxon>Endopterygota</taxon>
        <taxon>Lepidoptera</taxon>
        <taxon>Glossata</taxon>
        <taxon>Ditrysia</taxon>
        <taxon>Pyraloidea</taxon>
        <taxon>Crambidae</taxon>
        <taxon>Crambinae</taxon>
        <taxon>Diatraea</taxon>
    </lineage>
</organism>
<evidence type="ECO:0000313" key="3">
    <source>
        <dbReference type="EMBL" id="CAG9790489.1"/>
    </source>
</evidence>
<dbReference type="Gene3D" id="3.80.10.10">
    <property type="entry name" value="Ribonuclease Inhibitor"/>
    <property type="match status" value="1"/>
</dbReference>
<dbReference type="AlphaFoldDB" id="A0A9N9R6F6"/>
<evidence type="ECO:0000256" key="1">
    <source>
        <dbReference type="SAM" id="MobiDB-lite"/>
    </source>
</evidence>
<dbReference type="PROSITE" id="PS50181">
    <property type="entry name" value="FBOX"/>
    <property type="match status" value="1"/>
</dbReference>
<proteinExistence type="predicted"/>
<feature type="region of interest" description="Disordered" evidence="1">
    <location>
        <begin position="1"/>
        <end position="30"/>
    </location>
</feature>
<dbReference type="Proteomes" id="UP001153714">
    <property type="component" value="Chromosome 22"/>
</dbReference>
<dbReference type="InterPro" id="IPR036047">
    <property type="entry name" value="F-box-like_dom_sf"/>
</dbReference>
<feature type="compositionally biased region" description="Polar residues" evidence="1">
    <location>
        <begin position="146"/>
        <end position="166"/>
    </location>
</feature>
<feature type="compositionally biased region" description="Basic and acidic residues" evidence="1">
    <location>
        <begin position="136"/>
        <end position="145"/>
    </location>
</feature>
<accession>A0A9N9R6F6</accession>
<gene>
    <name evidence="3" type="ORF">DIATSA_LOCUS8155</name>
</gene>
<dbReference type="InterPro" id="IPR001810">
    <property type="entry name" value="F-box_dom"/>
</dbReference>
<dbReference type="EMBL" id="OU893353">
    <property type="protein sequence ID" value="CAG9790489.1"/>
    <property type="molecule type" value="Genomic_DNA"/>
</dbReference>
<dbReference type="OrthoDB" id="9856535at2759"/>
<feature type="region of interest" description="Disordered" evidence="1">
    <location>
        <begin position="136"/>
        <end position="169"/>
    </location>
</feature>
<evidence type="ECO:0000259" key="2">
    <source>
        <dbReference type="PROSITE" id="PS50181"/>
    </source>
</evidence>
<dbReference type="SUPFAM" id="SSF81383">
    <property type="entry name" value="F-box domain"/>
    <property type="match status" value="1"/>
</dbReference>
<dbReference type="InterPro" id="IPR032675">
    <property type="entry name" value="LRR_dom_sf"/>
</dbReference>
<reference evidence="3" key="1">
    <citation type="submission" date="2021-12" db="EMBL/GenBank/DDBJ databases">
        <authorList>
            <person name="King R."/>
        </authorList>
    </citation>
    <scope>NUCLEOTIDE SEQUENCE</scope>
</reference>
<reference evidence="3" key="2">
    <citation type="submission" date="2022-10" db="EMBL/GenBank/DDBJ databases">
        <authorList>
            <consortium name="ENA_rothamsted_submissions"/>
            <consortium name="culmorum"/>
            <person name="King R."/>
        </authorList>
    </citation>
    <scope>NUCLEOTIDE SEQUENCE</scope>
</reference>
<feature type="domain" description="F-box" evidence="2">
    <location>
        <begin position="34"/>
        <end position="80"/>
    </location>
</feature>
<dbReference type="Pfam" id="PF00646">
    <property type="entry name" value="F-box"/>
    <property type="match status" value="1"/>
</dbReference>
<evidence type="ECO:0000313" key="4">
    <source>
        <dbReference type="Proteomes" id="UP001153714"/>
    </source>
</evidence>
<keyword evidence="4" id="KW-1185">Reference proteome</keyword>